<dbReference type="Pfam" id="PF00528">
    <property type="entry name" value="BPD_transp_1"/>
    <property type="match status" value="1"/>
</dbReference>
<evidence type="ECO:0000256" key="5">
    <source>
        <dbReference type="ARBA" id="ARBA00022989"/>
    </source>
</evidence>
<feature type="domain" description="ABC transmembrane type-1" evidence="8">
    <location>
        <begin position="1"/>
        <end position="83"/>
    </location>
</feature>
<evidence type="ECO:0000256" key="2">
    <source>
        <dbReference type="ARBA" id="ARBA00022448"/>
    </source>
</evidence>
<dbReference type="AlphaFoldDB" id="X1ULC8"/>
<dbReference type="SUPFAM" id="SSF161098">
    <property type="entry name" value="MetI-like"/>
    <property type="match status" value="1"/>
</dbReference>
<feature type="transmembrane region" description="Helical" evidence="7">
    <location>
        <begin position="62"/>
        <end position="83"/>
    </location>
</feature>
<accession>X1ULC8</accession>
<evidence type="ECO:0000313" key="9">
    <source>
        <dbReference type="EMBL" id="GAI93144.1"/>
    </source>
</evidence>
<name>X1ULC8_9ZZZZ</name>
<sequence>WRIYWNIMLPLCKPALATVAIFSFIANWNNFMAPLIYISSQAKYTLPLGLNLFSGRIGGTQYHLVMAVSVLTLLPIIVMFSFAQKYFIRGITLTGIKG</sequence>
<gene>
    <name evidence="9" type="ORF">S12H4_40447</name>
</gene>
<keyword evidence="4 7" id="KW-0812">Transmembrane</keyword>
<dbReference type="PROSITE" id="PS50928">
    <property type="entry name" value="ABC_TM1"/>
    <property type="match status" value="1"/>
</dbReference>
<dbReference type="EMBL" id="BARW01024545">
    <property type="protein sequence ID" value="GAI93144.1"/>
    <property type="molecule type" value="Genomic_DNA"/>
</dbReference>
<proteinExistence type="predicted"/>
<keyword evidence="5 7" id="KW-1133">Transmembrane helix</keyword>
<evidence type="ECO:0000256" key="6">
    <source>
        <dbReference type="ARBA" id="ARBA00023136"/>
    </source>
</evidence>
<organism evidence="9">
    <name type="scientific">marine sediment metagenome</name>
    <dbReference type="NCBI Taxonomy" id="412755"/>
    <lineage>
        <taxon>unclassified sequences</taxon>
        <taxon>metagenomes</taxon>
        <taxon>ecological metagenomes</taxon>
    </lineage>
</organism>
<evidence type="ECO:0000256" key="1">
    <source>
        <dbReference type="ARBA" id="ARBA00004651"/>
    </source>
</evidence>
<feature type="non-terminal residue" evidence="9">
    <location>
        <position position="1"/>
    </location>
</feature>
<keyword evidence="2" id="KW-0813">Transport</keyword>
<dbReference type="PANTHER" id="PTHR43744">
    <property type="entry name" value="ABC TRANSPORTER PERMEASE PROTEIN MG189-RELATED-RELATED"/>
    <property type="match status" value="1"/>
</dbReference>
<dbReference type="Gene3D" id="1.10.3720.10">
    <property type="entry name" value="MetI-like"/>
    <property type="match status" value="1"/>
</dbReference>
<comment type="subcellular location">
    <subcellularLocation>
        <location evidence="1">Cell membrane</location>
        <topology evidence="1">Multi-pass membrane protein</topology>
    </subcellularLocation>
</comment>
<evidence type="ECO:0000256" key="3">
    <source>
        <dbReference type="ARBA" id="ARBA00022475"/>
    </source>
</evidence>
<dbReference type="GO" id="GO:0005886">
    <property type="term" value="C:plasma membrane"/>
    <property type="evidence" value="ECO:0007669"/>
    <property type="project" value="UniProtKB-SubCell"/>
</dbReference>
<keyword evidence="3" id="KW-1003">Cell membrane</keyword>
<reference evidence="9" key="1">
    <citation type="journal article" date="2014" name="Front. Microbiol.">
        <title>High frequency of phylogenetically diverse reductive dehalogenase-homologous genes in deep subseafloor sedimentary metagenomes.</title>
        <authorList>
            <person name="Kawai M."/>
            <person name="Futagami T."/>
            <person name="Toyoda A."/>
            <person name="Takaki Y."/>
            <person name="Nishi S."/>
            <person name="Hori S."/>
            <person name="Arai W."/>
            <person name="Tsubouchi T."/>
            <person name="Morono Y."/>
            <person name="Uchiyama I."/>
            <person name="Ito T."/>
            <person name="Fujiyama A."/>
            <person name="Inagaki F."/>
            <person name="Takami H."/>
        </authorList>
    </citation>
    <scope>NUCLEOTIDE SEQUENCE</scope>
    <source>
        <strain evidence="9">Expedition CK06-06</strain>
    </source>
</reference>
<dbReference type="PANTHER" id="PTHR43744:SF12">
    <property type="entry name" value="ABC TRANSPORTER PERMEASE PROTEIN MG189-RELATED"/>
    <property type="match status" value="1"/>
</dbReference>
<evidence type="ECO:0000256" key="7">
    <source>
        <dbReference type="SAM" id="Phobius"/>
    </source>
</evidence>
<evidence type="ECO:0000259" key="8">
    <source>
        <dbReference type="PROSITE" id="PS50928"/>
    </source>
</evidence>
<comment type="caution">
    <text evidence="9">The sequence shown here is derived from an EMBL/GenBank/DDBJ whole genome shotgun (WGS) entry which is preliminary data.</text>
</comment>
<dbReference type="InterPro" id="IPR035906">
    <property type="entry name" value="MetI-like_sf"/>
</dbReference>
<dbReference type="GO" id="GO:0055085">
    <property type="term" value="P:transmembrane transport"/>
    <property type="evidence" value="ECO:0007669"/>
    <property type="project" value="InterPro"/>
</dbReference>
<dbReference type="InterPro" id="IPR000515">
    <property type="entry name" value="MetI-like"/>
</dbReference>
<keyword evidence="6 7" id="KW-0472">Membrane</keyword>
<protein>
    <recommendedName>
        <fullName evidence="8">ABC transmembrane type-1 domain-containing protein</fullName>
    </recommendedName>
</protein>
<evidence type="ECO:0000256" key="4">
    <source>
        <dbReference type="ARBA" id="ARBA00022692"/>
    </source>
</evidence>